<accession>A0ABU1U1H6</accession>
<dbReference type="RefSeq" id="WP_310258817.1">
    <property type="nucleotide sequence ID" value="NZ_JAVDWA010000003.1"/>
</dbReference>
<feature type="domain" description="Pyrrolo-quinoline quinone repeat" evidence="2">
    <location>
        <begin position="113"/>
        <end position="342"/>
    </location>
</feature>
<dbReference type="EMBL" id="JAVDWA010000003">
    <property type="protein sequence ID" value="MDR7073316.1"/>
    <property type="molecule type" value="Genomic_DNA"/>
</dbReference>
<gene>
    <name evidence="3" type="ORF">J2X07_002302</name>
</gene>
<name>A0ABU1U1H6_9BACL</name>
<dbReference type="InterPro" id="IPR015943">
    <property type="entry name" value="WD40/YVTN_repeat-like_dom_sf"/>
</dbReference>
<evidence type="ECO:0000259" key="2">
    <source>
        <dbReference type="Pfam" id="PF13360"/>
    </source>
</evidence>
<evidence type="ECO:0000256" key="1">
    <source>
        <dbReference type="SAM" id="SignalP"/>
    </source>
</evidence>
<feature type="signal peptide" evidence="1">
    <location>
        <begin position="1"/>
        <end position="26"/>
    </location>
</feature>
<organism evidence="3 4">
    <name type="scientific">Fictibacillus barbaricus</name>
    <dbReference type="NCBI Taxonomy" id="182136"/>
    <lineage>
        <taxon>Bacteria</taxon>
        <taxon>Bacillati</taxon>
        <taxon>Bacillota</taxon>
        <taxon>Bacilli</taxon>
        <taxon>Bacillales</taxon>
        <taxon>Fictibacillaceae</taxon>
        <taxon>Fictibacillus</taxon>
    </lineage>
</organism>
<comment type="caution">
    <text evidence="3">The sequence shown here is derived from an EMBL/GenBank/DDBJ whole genome shotgun (WGS) entry which is preliminary data.</text>
</comment>
<feature type="chain" id="PRO_5047336431" description="Pyrrolo-quinoline quinone repeat domain-containing protein" evidence="1">
    <location>
        <begin position="27"/>
        <end position="373"/>
    </location>
</feature>
<protein>
    <recommendedName>
        <fullName evidence="2">Pyrrolo-quinoline quinone repeat domain-containing protein</fullName>
    </recommendedName>
</protein>
<keyword evidence="1" id="KW-0732">Signal</keyword>
<evidence type="ECO:0000313" key="3">
    <source>
        <dbReference type="EMBL" id="MDR7073316.1"/>
    </source>
</evidence>
<dbReference type="Gene3D" id="2.130.10.10">
    <property type="entry name" value="YVTN repeat-like/Quinoprotein amine dehydrogenase"/>
    <property type="match status" value="1"/>
</dbReference>
<dbReference type="InterPro" id="IPR011047">
    <property type="entry name" value="Quinoprotein_ADH-like_sf"/>
</dbReference>
<dbReference type="SUPFAM" id="SSF50998">
    <property type="entry name" value="Quinoprotein alcohol dehydrogenase-like"/>
    <property type="match status" value="1"/>
</dbReference>
<dbReference type="SMART" id="SM00564">
    <property type="entry name" value="PQQ"/>
    <property type="match status" value="3"/>
</dbReference>
<dbReference type="Pfam" id="PF13360">
    <property type="entry name" value="PQQ_2"/>
    <property type="match status" value="1"/>
</dbReference>
<reference evidence="3 4" key="1">
    <citation type="submission" date="2023-07" db="EMBL/GenBank/DDBJ databases">
        <title>Sorghum-associated microbial communities from plants grown in Nebraska, USA.</title>
        <authorList>
            <person name="Schachtman D."/>
        </authorList>
    </citation>
    <scope>NUCLEOTIDE SEQUENCE [LARGE SCALE GENOMIC DNA]</scope>
    <source>
        <strain evidence="3 4">BE211</strain>
    </source>
</reference>
<dbReference type="Proteomes" id="UP001258181">
    <property type="component" value="Unassembled WGS sequence"/>
</dbReference>
<evidence type="ECO:0000313" key="4">
    <source>
        <dbReference type="Proteomes" id="UP001258181"/>
    </source>
</evidence>
<dbReference type="InterPro" id="IPR018391">
    <property type="entry name" value="PQQ_b-propeller_rpt"/>
</dbReference>
<proteinExistence type="predicted"/>
<keyword evidence="4" id="KW-1185">Reference proteome</keyword>
<sequence>MSTTQKMLILALLMVSFILNPTVSSAAVKKSTFYYPNNKNCGEYCSAKLSLGADGSVYEVFSRPEYGRITALTSSGKMKFNYIAAKGIFPAYFPAASSNKTVYASFSKDNYRDGAILAINEKGNKIWQYNVTGGVPSKSVVGKDGTIYFGQGNYTEMYGPYNSSYLYALTPQGKLKWKVKLAGDTLISDIQIDKNGTLYNDAITMDDTVMLYAISSKGKVKWLKKNAFKPQLGSNSILHYLDGKGNLVAEDLYGKKKWSYKVQGYPEFKIDQQGMVFVKNEKSLVAISNGIKKWSKTIETGGMWNSDWLLTNTHLYLGIDTYDSGSQLYRFELKTGKTSWATQEKTGVDSFLIDSKGNLLSSFSYGKTFSFDF</sequence>
<dbReference type="InterPro" id="IPR002372">
    <property type="entry name" value="PQQ_rpt_dom"/>
</dbReference>